<proteinExistence type="inferred from homology"/>
<protein>
    <submittedName>
        <fullName evidence="6">GFA family protein</fullName>
    </submittedName>
</protein>
<evidence type="ECO:0000259" key="5">
    <source>
        <dbReference type="PROSITE" id="PS51891"/>
    </source>
</evidence>
<keyword evidence="2" id="KW-0479">Metal-binding</keyword>
<accession>A0ABT1R1R2</accession>
<dbReference type="InterPro" id="IPR011057">
    <property type="entry name" value="Mss4-like_sf"/>
</dbReference>
<evidence type="ECO:0000313" key="7">
    <source>
        <dbReference type="Proteomes" id="UP000996601"/>
    </source>
</evidence>
<keyword evidence="3" id="KW-0862">Zinc</keyword>
<dbReference type="RefSeq" id="WP_256115193.1">
    <property type="nucleotide sequence ID" value="NZ_WHSB02000001.1"/>
</dbReference>
<keyword evidence="7" id="KW-1185">Reference proteome</keyword>
<evidence type="ECO:0000313" key="6">
    <source>
        <dbReference type="EMBL" id="MCQ4629091.1"/>
    </source>
</evidence>
<dbReference type="Proteomes" id="UP000996601">
    <property type="component" value="Unassembled WGS sequence"/>
</dbReference>
<sequence length="144" mass="15616">MPVEEPAKIRKLAGSCQCGSVTYEVADAFVFAVNCHCSLCRRATGAAFKPLAGIERDKLHITNGADKIQIFDAGSWHDERCKACGSFLFAVVRNGAFAHVAMGTLVDTPSIRPSAHVFVGSKAPWFDITDDLPQYDEGIIVKEN</sequence>
<dbReference type="EMBL" id="WHSB02000001">
    <property type="protein sequence ID" value="MCQ4629091.1"/>
    <property type="molecule type" value="Genomic_DNA"/>
</dbReference>
<dbReference type="Gene3D" id="3.90.1590.10">
    <property type="entry name" value="glutathione-dependent formaldehyde- activating enzyme (gfa)"/>
    <property type="match status" value="1"/>
</dbReference>
<dbReference type="PANTHER" id="PTHR33337">
    <property type="entry name" value="GFA DOMAIN-CONTAINING PROTEIN"/>
    <property type="match status" value="1"/>
</dbReference>
<comment type="caution">
    <text evidence="6">The sequence shown here is derived from an EMBL/GenBank/DDBJ whole genome shotgun (WGS) entry which is preliminary data.</text>
</comment>
<dbReference type="Pfam" id="PF04828">
    <property type="entry name" value="GFA"/>
    <property type="match status" value="1"/>
</dbReference>
<organism evidence="6 7">
    <name type="scientific">Shinella lacus</name>
    <dbReference type="NCBI Taxonomy" id="2654216"/>
    <lineage>
        <taxon>Bacteria</taxon>
        <taxon>Pseudomonadati</taxon>
        <taxon>Pseudomonadota</taxon>
        <taxon>Alphaproteobacteria</taxon>
        <taxon>Hyphomicrobiales</taxon>
        <taxon>Rhizobiaceae</taxon>
        <taxon>Shinella</taxon>
    </lineage>
</organism>
<evidence type="ECO:0000256" key="1">
    <source>
        <dbReference type="ARBA" id="ARBA00005495"/>
    </source>
</evidence>
<evidence type="ECO:0000256" key="2">
    <source>
        <dbReference type="ARBA" id="ARBA00022723"/>
    </source>
</evidence>
<feature type="domain" description="CENP-V/GFA" evidence="5">
    <location>
        <begin position="12"/>
        <end position="136"/>
    </location>
</feature>
<dbReference type="PROSITE" id="PS51891">
    <property type="entry name" value="CENP_V_GFA"/>
    <property type="match status" value="1"/>
</dbReference>
<gene>
    <name evidence="6" type="ORF">GB927_003520</name>
</gene>
<dbReference type="SUPFAM" id="SSF51316">
    <property type="entry name" value="Mss4-like"/>
    <property type="match status" value="1"/>
</dbReference>
<reference evidence="6" key="1">
    <citation type="submission" date="2021-07" db="EMBL/GenBank/DDBJ databases">
        <title>Shinella sp. nov., a novel member of the genus Shinella from water.</title>
        <authorList>
            <person name="Deng Y."/>
        </authorList>
    </citation>
    <scope>NUCLEOTIDE SEQUENCE</scope>
    <source>
        <strain evidence="6">CPCC 100929</strain>
    </source>
</reference>
<dbReference type="PANTHER" id="PTHR33337:SF40">
    <property type="entry name" value="CENP-V_GFA DOMAIN-CONTAINING PROTEIN-RELATED"/>
    <property type="match status" value="1"/>
</dbReference>
<evidence type="ECO:0000256" key="4">
    <source>
        <dbReference type="ARBA" id="ARBA00023239"/>
    </source>
</evidence>
<keyword evidence="4" id="KW-0456">Lyase</keyword>
<dbReference type="InterPro" id="IPR006913">
    <property type="entry name" value="CENP-V/GFA"/>
</dbReference>
<name>A0ABT1R1R2_9HYPH</name>
<evidence type="ECO:0000256" key="3">
    <source>
        <dbReference type="ARBA" id="ARBA00022833"/>
    </source>
</evidence>
<comment type="similarity">
    <text evidence="1">Belongs to the Gfa family.</text>
</comment>